<evidence type="ECO:0000259" key="5">
    <source>
        <dbReference type="PROSITE" id="PS51891"/>
    </source>
</evidence>
<evidence type="ECO:0000256" key="2">
    <source>
        <dbReference type="ARBA" id="ARBA00022723"/>
    </source>
</evidence>
<evidence type="ECO:0000256" key="3">
    <source>
        <dbReference type="ARBA" id="ARBA00022833"/>
    </source>
</evidence>
<dbReference type="Pfam" id="PF04828">
    <property type="entry name" value="GFA"/>
    <property type="match status" value="1"/>
</dbReference>
<dbReference type="SUPFAM" id="SSF51316">
    <property type="entry name" value="Mss4-like"/>
    <property type="match status" value="1"/>
</dbReference>
<feature type="domain" description="CENP-V/GFA" evidence="5">
    <location>
        <begin position="31"/>
        <end position="146"/>
    </location>
</feature>
<evidence type="ECO:0000313" key="6">
    <source>
        <dbReference type="EMBL" id="PWN36601.1"/>
    </source>
</evidence>
<dbReference type="PROSITE" id="PS51891">
    <property type="entry name" value="CENP_V_GFA"/>
    <property type="match status" value="1"/>
</dbReference>
<dbReference type="EMBL" id="KZ819602">
    <property type="protein sequence ID" value="PWN36601.1"/>
    <property type="molecule type" value="Genomic_DNA"/>
</dbReference>
<dbReference type="GeneID" id="37024148"/>
<proteinExistence type="inferred from homology"/>
<dbReference type="AlphaFoldDB" id="A0A316VKM3"/>
<dbReference type="GO" id="GO:0016846">
    <property type="term" value="F:carbon-sulfur lyase activity"/>
    <property type="evidence" value="ECO:0007669"/>
    <property type="project" value="InterPro"/>
</dbReference>
<protein>
    <recommendedName>
        <fullName evidence="5">CENP-V/GFA domain-containing protein</fullName>
    </recommendedName>
</protein>
<evidence type="ECO:0000313" key="7">
    <source>
        <dbReference type="Proteomes" id="UP000245771"/>
    </source>
</evidence>
<feature type="region of interest" description="Disordered" evidence="4">
    <location>
        <begin position="91"/>
        <end position="114"/>
    </location>
</feature>
<dbReference type="RefSeq" id="XP_025356903.1">
    <property type="nucleotide sequence ID" value="XM_025502367.1"/>
</dbReference>
<keyword evidence="3" id="KW-0862">Zinc</keyword>
<keyword evidence="7" id="KW-1185">Reference proteome</keyword>
<dbReference type="InterPro" id="IPR011057">
    <property type="entry name" value="Mss4-like_sf"/>
</dbReference>
<name>A0A316VKM3_9BASI</name>
<keyword evidence="2" id="KW-0479">Metal-binding</keyword>
<evidence type="ECO:0000256" key="1">
    <source>
        <dbReference type="ARBA" id="ARBA00005495"/>
    </source>
</evidence>
<dbReference type="GO" id="GO:0046872">
    <property type="term" value="F:metal ion binding"/>
    <property type="evidence" value="ECO:0007669"/>
    <property type="project" value="UniProtKB-KW"/>
</dbReference>
<dbReference type="OrthoDB" id="9970124at2759"/>
<organism evidence="6 7">
    <name type="scientific">Meira miltonrushii</name>
    <dbReference type="NCBI Taxonomy" id="1280837"/>
    <lineage>
        <taxon>Eukaryota</taxon>
        <taxon>Fungi</taxon>
        <taxon>Dikarya</taxon>
        <taxon>Basidiomycota</taxon>
        <taxon>Ustilaginomycotina</taxon>
        <taxon>Exobasidiomycetes</taxon>
        <taxon>Exobasidiales</taxon>
        <taxon>Brachybasidiaceae</taxon>
        <taxon>Meira</taxon>
    </lineage>
</organism>
<dbReference type="Gene3D" id="3.90.1590.10">
    <property type="entry name" value="glutathione-dependent formaldehyde- activating enzyme (gfa)"/>
    <property type="match status" value="1"/>
</dbReference>
<accession>A0A316VKM3</accession>
<dbReference type="InParanoid" id="A0A316VKM3"/>
<gene>
    <name evidence="6" type="ORF">FA14DRAFT_4524</name>
</gene>
<dbReference type="Proteomes" id="UP000245771">
    <property type="component" value="Unassembled WGS sequence"/>
</dbReference>
<sequence length="146" mass="16412">MMVDVVLLSYNHHLLTMSVTQHKDLKEDEVIHGHCACGSLRYSIDIRNIANDLALSMYCHCSRCQRLNGAPYIWSNHWLYHAVKWYPTANASPPGAPGKDGKPGSIEGGEFSPNMQTFETMKDRKWKLRCKDCGSPMGSWNAAKGK</sequence>
<dbReference type="STRING" id="1280837.A0A316VKM3"/>
<reference evidence="6 7" key="1">
    <citation type="journal article" date="2018" name="Mol. Biol. Evol.">
        <title>Broad Genomic Sampling Reveals a Smut Pathogenic Ancestry of the Fungal Clade Ustilaginomycotina.</title>
        <authorList>
            <person name="Kijpornyongpan T."/>
            <person name="Mondo S.J."/>
            <person name="Barry K."/>
            <person name="Sandor L."/>
            <person name="Lee J."/>
            <person name="Lipzen A."/>
            <person name="Pangilinan J."/>
            <person name="LaButti K."/>
            <person name="Hainaut M."/>
            <person name="Henrissat B."/>
            <person name="Grigoriev I.V."/>
            <person name="Spatafora J.W."/>
            <person name="Aime M.C."/>
        </authorList>
    </citation>
    <scope>NUCLEOTIDE SEQUENCE [LARGE SCALE GENOMIC DNA]</scope>
    <source>
        <strain evidence="6 7">MCA 3882</strain>
    </source>
</reference>
<comment type="similarity">
    <text evidence="1">Belongs to the Gfa family.</text>
</comment>
<evidence type="ECO:0000256" key="4">
    <source>
        <dbReference type="SAM" id="MobiDB-lite"/>
    </source>
</evidence>
<dbReference type="InterPro" id="IPR006913">
    <property type="entry name" value="CENP-V/GFA"/>
</dbReference>